<keyword evidence="1" id="KW-0175">Coiled coil</keyword>
<reference evidence="4" key="1">
    <citation type="submission" date="2019-11" db="EMBL/GenBank/DDBJ databases">
        <title>Description of new Acetobacter species.</title>
        <authorList>
            <person name="Cleenwerck I."/>
            <person name="Sombolestani A.S."/>
        </authorList>
    </citation>
    <scope>NUCLEOTIDE SEQUENCE</scope>
    <source>
        <strain evidence="4">LMG 1626</strain>
    </source>
</reference>
<evidence type="ECO:0000313" key="5">
    <source>
        <dbReference type="Proteomes" id="UP000597459"/>
    </source>
</evidence>
<proteinExistence type="predicted"/>
<feature type="coiled-coil region" evidence="1">
    <location>
        <begin position="79"/>
        <end position="106"/>
    </location>
</feature>
<dbReference type="Proteomes" id="UP000597459">
    <property type="component" value="Unassembled WGS sequence"/>
</dbReference>
<evidence type="ECO:0000256" key="1">
    <source>
        <dbReference type="SAM" id="Coils"/>
    </source>
</evidence>
<organism evidence="4 5">
    <name type="scientific">Acetobacter estunensis</name>
    <dbReference type="NCBI Taxonomy" id="104097"/>
    <lineage>
        <taxon>Bacteria</taxon>
        <taxon>Pseudomonadati</taxon>
        <taxon>Pseudomonadota</taxon>
        <taxon>Alphaproteobacteria</taxon>
        <taxon>Acetobacterales</taxon>
        <taxon>Acetobacteraceae</taxon>
        <taxon>Acetobacter</taxon>
    </lineage>
</organism>
<keyword evidence="5" id="KW-1185">Reference proteome</keyword>
<dbReference type="AlphaFoldDB" id="A0A967EGJ4"/>
<name>A0A967EGJ4_9PROT</name>
<dbReference type="EMBL" id="WOTH01000001">
    <property type="protein sequence ID" value="NHO52552.1"/>
    <property type="molecule type" value="Genomic_DNA"/>
</dbReference>
<accession>A0A967EGJ4</accession>
<comment type="caution">
    <text evidence="4">The sequence shown here is derived from an EMBL/GenBank/DDBJ whole genome shotgun (WGS) entry which is preliminary data.</text>
</comment>
<dbReference type="RefSeq" id="WP_166312678.1">
    <property type="nucleotide sequence ID" value="NZ_WOTH01000001.1"/>
</dbReference>
<dbReference type="Pfam" id="PF20072">
    <property type="entry name" value="DUF6468"/>
    <property type="match status" value="1"/>
</dbReference>
<feature type="domain" description="DUF6468" evidence="3">
    <location>
        <begin position="33"/>
        <end position="106"/>
    </location>
</feature>
<evidence type="ECO:0000256" key="2">
    <source>
        <dbReference type="SAM" id="MobiDB-lite"/>
    </source>
</evidence>
<gene>
    <name evidence="4" type="ORF">GOB87_01045</name>
</gene>
<feature type="compositionally biased region" description="Basic and acidic residues" evidence="2">
    <location>
        <begin position="157"/>
        <end position="169"/>
    </location>
</feature>
<sequence length="178" mass="19682">MTTFQYSIEILLCALLLMGIVYSIHLGRALAVLRRDRRELADLVARLDESGRRAEDGVEKLQAAADVSGRSLGRMIDQSKMLKHELEALSERADAMAERLEGLLRQGNRAMPEKQTPFAAVVGDKAVNDEMPVEVEDVRNPLASLPASPPNGGSRPYETRARQKTAAEQDLIRALRMS</sequence>
<evidence type="ECO:0000259" key="3">
    <source>
        <dbReference type="Pfam" id="PF20072"/>
    </source>
</evidence>
<dbReference type="InterPro" id="IPR045531">
    <property type="entry name" value="DUF6468"/>
</dbReference>
<evidence type="ECO:0000313" key="4">
    <source>
        <dbReference type="EMBL" id="NHO52552.1"/>
    </source>
</evidence>
<feature type="region of interest" description="Disordered" evidence="2">
    <location>
        <begin position="139"/>
        <end position="169"/>
    </location>
</feature>
<protein>
    <recommendedName>
        <fullName evidence="3">DUF6468 domain-containing protein</fullName>
    </recommendedName>
</protein>